<dbReference type="RefSeq" id="WP_353547952.1">
    <property type="nucleotide sequence ID" value="NZ_JAGKSB010000018.1"/>
</dbReference>
<sequence length="248" mass="29035">MKLYYKNRSNSYFVSNPKTFENKAISEDIVSEAYYYAYHMIYAAGFEQRFPDIPNNHYSKLSLFCNIFQVKLSEVLIYSAFVKSNRTPEMTAIKVKSQGIIEFCDMVCEGQNIKIKTGVESEDIFTLEQSKWNKDGFFIPGLKEDTKGLYDYFLMVRLSKDLSEFLQTIRKMNIDLPSDEQLFKKMLPKKITYDIPGFFSQSKLKQLINKDYVLPKDALINPDRIVESDKYYLQTGNLREFSELISEL</sequence>
<dbReference type="EMBL" id="JAGKSB010000018">
    <property type="protein sequence ID" value="MBP3944439.1"/>
    <property type="molecule type" value="Genomic_DNA"/>
</dbReference>
<proteinExistence type="predicted"/>
<dbReference type="AlphaFoldDB" id="A0A8T4HBW4"/>
<comment type="caution">
    <text evidence="1">The sequence shown here is derived from an EMBL/GenBank/DDBJ whole genome shotgun (WGS) entry which is preliminary data.</text>
</comment>
<dbReference type="Proteomes" id="UP000679691">
    <property type="component" value="Unassembled WGS sequence"/>
</dbReference>
<evidence type="ECO:0000313" key="2">
    <source>
        <dbReference type="Proteomes" id="UP000679691"/>
    </source>
</evidence>
<gene>
    <name evidence="1" type="ORF">J5U18_12900</name>
</gene>
<accession>A0A8T4HBW4</accession>
<reference evidence="1" key="1">
    <citation type="submission" date="2021-03" db="EMBL/GenBank/DDBJ databases">
        <authorList>
            <person name="Lu T."/>
            <person name="Wang Q."/>
            <person name="Han X."/>
        </authorList>
    </citation>
    <scope>NUCLEOTIDE SEQUENCE</scope>
    <source>
        <strain evidence="1">WQ 2009</strain>
    </source>
</reference>
<keyword evidence="2" id="KW-1185">Reference proteome</keyword>
<organism evidence="1 2">
    <name type="scientific">Rhinopithecimicrobium faecis</name>
    <dbReference type="NCBI Taxonomy" id="2820698"/>
    <lineage>
        <taxon>Bacteria</taxon>
        <taxon>Pseudomonadati</taxon>
        <taxon>Bacteroidota</taxon>
        <taxon>Sphingobacteriia</taxon>
        <taxon>Sphingobacteriales</taxon>
        <taxon>Sphingobacteriaceae</taxon>
        <taxon>Rhinopithecimicrobium</taxon>
    </lineage>
</organism>
<protein>
    <submittedName>
        <fullName evidence="1">Uncharacterized protein</fullName>
    </submittedName>
</protein>
<evidence type="ECO:0000313" key="1">
    <source>
        <dbReference type="EMBL" id="MBP3944439.1"/>
    </source>
</evidence>
<name>A0A8T4HBW4_9SPHI</name>